<accession>A0A367ZT45</accession>
<sequence>MGQLDRWLLLQVAFRSFFLQASWNYKGMMNMGFLYAIQPGLDRIHPEGPAREAAYARHMEYFNTNPYFASIVMGVTLELEERLARGEITEDIIHDTKEGLMTACAAIGDGFFWGAWRPFVAAVALALAFHNYLATPIIFLALYNIPHLYFRFQGVFWGYRLGTDVIRLLRRFQIQRARLALRYATVALLCYLIPNHVNLHTPFLITYLPMEWFFLGEKLVQGVGAAVLVGLAALAYRAKIDVLMISFLLMLSALVLYHWGILI</sequence>
<proteinExistence type="predicted"/>
<evidence type="ECO:0000256" key="1">
    <source>
        <dbReference type="SAM" id="Phobius"/>
    </source>
</evidence>
<dbReference type="InterPro" id="IPR004704">
    <property type="entry name" value="PTS_IID_man"/>
</dbReference>
<reference evidence="2 3" key="1">
    <citation type="submission" date="2018-05" db="EMBL/GenBank/DDBJ databases">
        <title>A metagenomic window into the 2 km-deep terrestrial subsurface aquifer revealed taxonomically and functionally diverse microbial community comprising novel uncultured bacterial lineages.</title>
        <authorList>
            <person name="Kadnikov V.V."/>
            <person name="Mardanov A.V."/>
            <person name="Beletsky A.V."/>
            <person name="Banks D."/>
            <person name="Pimenov N.V."/>
            <person name="Frank Y.A."/>
            <person name="Karnachuk O.V."/>
            <person name="Ravin N.V."/>
        </authorList>
    </citation>
    <scope>NUCLEOTIDE SEQUENCE [LARGE SCALE GENOMIC DNA]</scope>
    <source>
        <strain evidence="2">BY5</strain>
    </source>
</reference>
<feature type="transmembrane region" description="Helical" evidence="1">
    <location>
        <begin position="219"/>
        <end position="236"/>
    </location>
</feature>
<comment type="caution">
    <text evidence="2">The sequence shown here is derived from an EMBL/GenBank/DDBJ whole genome shotgun (WGS) entry which is preliminary data.</text>
</comment>
<dbReference type="GO" id="GO:0009401">
    <property type="term" value="P:phosphoenolpyruvate-dependent sugar phosphotransferase system"/>
    <property type="evidence" value="ECO:0007669"/>
    <property type="project" value="InterPro"/>
</dbReference>
<protein>
    <submittedName>
        <fullName evidence="2">PTS system, mannose-specific IID component</fullName>
    </submittedName>
</protein>
<evidence type="ECO:0000313" key="2">
    <source>
        <dbReference type="EMBL" id="RCK81216.1"/>
    </source>
</evidence>
<dbReference type="Pfam" id="PF03613">
    <property type="entry name" value="EIID-AGA"/>
    <property type="match status" value="1"/>
</dbReference>
<feature type="transmembrane region" description="Helical" evidence="1">
    <location>
        <begin position="119"/>
        <end position="143"/>
    </location>
</feature>
<organism evidence="2 3">
    <name type="scientific">Candidatus Ozemobacter sibiricus</name>
    <dbReference type="NCBI Taxonomy" id="2268124"/>
    <lineage>
        <taxon>Bacteria</taxon>
        <taxon>Candidatus Ozemobacteria</taxon>
        <taxon>Candidatus Ozemobacterales</taxon>
        <taxon>Candidatus Ozemobacteraceae</taxon>
        <taxon>Candidatus Ozemobacter</taxon>
    </lineage>
</organism>
<dbReference type="PANTHER" id="PTHR32502:SF23">
    <property type="entry name" value="TRANSPORT PROTEIN, PTS SYSTEM"/>
    <property type="match status" value="1"/>
</dbReference>
<dbReference type="InterPro" id="IPR050303">
    <property type="entry name" value="GatZ_KbaZ_carbometab"/>
</dbReference>
<dbReference type="GO" id="GO:0005886">
    <property type="term" value="C:plasma membrane"/>
    <property type="evidence" value="ECO:0007669"/>
    <property type="project" value="TreeGrafter"/>
</dbReference>
<keyword evidence="1" id="KW-0812">Transmembrane</keyword>
<keyword evidence="1" id="KW-0472">Membrane</keyword>
<dbReference type="Proteomes" id="UP000252355">
    <property type="component" value="Unassembled WGS sequence"/>
</dbReference>
<dbReference type="PANTHER" id="PTHR32502">
    <property type="entry name" value="N-ACETYLGALACTOSAMINE PERMEASE II COMPONENT-RELATED"/>
    <property type="match status" value="1"/>
</dbReference>
<dbReference type="PROSITE" id="PS51108">
    <property type="entry name" value="PTS_EIID"/>
    <property type="match status" value="1"/>
</dbReference>
<keyword evidence="1" id="KW-1133">Transmembrane helix</keyword>
<feature type="transmembrane region" description="Helical" evidence="1">
    <location>
        <begin position="179"/>
        <end position="199"/>
    </location>
</feature>
<gene>
    <name evidence="2" type="ORF">OZSIB_2085</name>
</gene>
<evidence type="ECO:0000313" key="3">
    <source>
        <dbReference type="Proteomes" id="UP000252355"/>
    </source>
</evidence>
<dbReference type="EMBL" id="QOQW01000002">
    <property type="protein sequence ID" value="RCK81216.1"/>
    <property type="molecule type" value="Genomic_DNA"/>
</dbReference>
<feature type="transmembrane region" description="Helical" evidence="1">
    <location>
        <begin position="243"/>
        <end position="262"/>
    </location>
</feature>
<dbReference type="AlphaFoldDB" id="A0A367ZT45"/>
<name>A0A367ZT45_9BACT</name>